<evidence type="ECO:0000313" key="1">
    <source>
        <dbReference type="EMBL" id="KAJ2993563.1"/>
    </source>
</evidence>
<protein>
    <submittedName>
        <fullName evidence="1">Uncharacterized protein</fullName>
    </submittedName>
</protein>
<dbReference type="EMBL" id="JAPDGR010000210">
    <property type="protein sequence ID" value="KAJ2993563.1"/>
    <property type="molecule type" value="Genomic_DNA"/>
</dbReference>
<reference evidence="1" key="1">
    <citation type="submission" date="2022-10" db="EMBL/GenBank/DDBJ databases">
        <title>Genome Sequence of Xylaria curta.</title>
        <authorList>
            <person name="Buettner E."/>
        </authorList>
    </citation>
    <scope>NUCLEOTIDE SEQUENCE</scope>
    <source>
        <strain evidence="1">Babe10</strain>
    </source>
</reference>
<evidence type="ECO:0000313" key="2">
    <source>
        <dbReference type="Proteomes" id="UP001143856"/>
    </source>
</evidence>
<organism evidence="1 2">
    <name type="scientific">Xylaria curta</name>
    <dbReference type="NCBI Taxonomy" id="42375"/>
    <lineage>
        <taxon>Eukaryota</taxon>
        <taxon>Fungi</taxon>
        <taxon>Dikarya</taxon>
        <taxon>Ascomycota</taxon>
        <taxon>Pezizomycotina</taxon>
        <taxon>Sordariomycetes</taxon>
        <taxon>Xylariomycetidae</taxon>
        <taxon>Xylariales</taxon>
        <taxon>Xylariaceae</taxon>
        <taxon>Xylaria</taxon>
    </lineage>
</organism>
<dbReference type="Proteomes" id="UP001143856">
    <property type="component" value="Unassembled WGS sequence"/>
</dbReference>
<keyword evidence="2" id="KW-1185">Reference proteome</keyword>
<name>A0ACC1PIN8_9PEZI</name>
<comment type="caution">
    <text evidence="1">The sequence shown here is derived from an EMBL/GenBank/DDBJ whole genome shotgun (WGS) entry which is preliminary data.</text>
</comment>
<sequence>MFNVSLTYPDPIDGRLQFGLREANPNELLGFFERWDPTLIKLLDSAAHTKYWTLLQLPEDNRIWMYNKTEKTAIIGDAAHAMPPCLAQGASQSIEDGAFLGCLFPKNASKEEVTSRLKIFCERRRMRALAAKEKALQVGDILEMTDGPSQEERDSRMKNEADEGFPNPYAYPTVRQWLYTYDVEADVDAAVLHTNIRESV</sequence>
<gene>
    <name evidence="1" type="ORF">NUW58_g1802</name>
</gene>
<accession>A0ACC1PIN8</accession>
<proteinExistence type="predicted"/>